<keyword evidence="4" id="KW-0812">Transmembrane</keyword>
<evidence type="ECO:0000313" key="5">
    <source>
        <dbReference type="EMBL" id="KIX97048.1"/>
    </source>
</evidence>
<dbReference type="STRING" id="1442371.A0A0D2KK97"/>
<evidence type="ECO:0000256" key="3">
    <source>
        <dbReference type="ARBA" id="ARBA00035112"/>
    </source>
</evidence>
<accession>A0A0D2KK97</accession>
<comment type="pathway">
    <text evidence="1">Mycotoxin biosynthesis.</text>
</comment>
<keyword evidence="2" id="KW-0560">Oxidoreductase</keyword>
<sequence length="247" mass="27755">MADHLDYSEAEALQMRWTLTHKKESETPALRSQPCRLLVISSFAISLVAAVVLTILTSNSNDHLVMRDDSIDGTKIPLIWRQFAEDVRYAEPPSNQSDTAWSELLPYGQGFVNVDNPRRISARPGIPSATVAGKESFGLSVFHQLHCLYIIRSIFYDNLSGSQRQEHEAQGLAAHHHLLGHARHCFDYLRQSIMCAGDVSYESAIVLPSGKLVNGVDGWGDWHLCRNWDTIWQYAVQHRGQNFSGIV</sequence>
<evidence type="ECO:0000256" key="1">
    <source>
        <dbReference type="ARBA" id="ARBA00004685"/>
    </source>
</evidence>
<dbReference type="OrthoDB" id="3687641at2759"/>
<dbReference type="GO" id="GO:0043386">
    <property type="term" value="P:mycotoxin biosynthetic process"/>
    <property type="evidence" value="ECO:0007669"/>
    <property type="project" value="InterPro"/>
</dbReference>
<keyword evidence="6" id="KW-1185">Reference proteome</keyword>
<dbReference type="Pfam" id="PF11807">
    <property type="entry name" value="UstYa"/>
    <property type="match status" value="1"/>
</dbReference>
<protein>
    <submittedName>
        <fullName evidence="5">Uncharacterized protein</fullName>
    </submittedName>
</protein>
<feature type="transmembrane region" description="Helical" evidence="4">
    <location>
        <begin position="37"/>
        <end position="57"/>
    </location>
</feature>
<proteinExistence type="inferred from homology"/>
<dbReference type="GeneID" id="27712908"/>
<dbReference type="InterPro" id="IPR021765">
    <property type="entry name" value="UstYa-like"/>
</dbReference>
<dbReference type="RefSeq" id="XP_016631171.1">
    <property type="nucleotide sequence ID" value="XM_016777661.1"/>
</dbReference>
<dbReference type="VEuPathDB" id="FungiDB:Z520_07162"/>
<dbReference type="EMBL" id="KN848075">
    <property type="protein sequence ID" value="KIX97048.1"/>
    <property type="molecule type" value="Genomic_DNA"/>
</dbReference>
<organism evidence="5 6">
    <name type="scientific">Fonsecaea multimorphosa CBS 102226</name>
    <dbReference type="NCBI Taxonomy" id="1442371"/>
    <lineage>
        <taxon>Eukaryota</taxon>
        <taxon>Fungi</taxon>
        <taxon>Dikarya</taxon>
        <taxon>Ascomycota</taxon>
        <taxon>Pezizomycotina</taxon>
        <taxon>Eurotiomycetes</taxon>
        <taxon>Chaetothyriomycetidae</taxon>
        <taxon>Chaetothyriales</taxon>
        <taxon>Herpotrichiellaceae</taxon>
        <taxon>Fonsecaea</taxon>
    </lineage>
</organism>
<dbReference type="PANTHER" id="PTHR33365:SF11">
    <property type="entry name" value="TAT PATHWAY SIGNAL SEQUENCE"/>
    <property type="match status" value="1"/>
</dbReference>
<reference evidence="5 6" key="1">
    <citation type="submission" date="2015-01" db="EMBL/GenBank/DDBJ databases">
        <title>The Genome Sequence of Fonsecaea multimorphosa CBS 102226.</title>
        <authorList>
            <consortium name="The Broad Institute Genomics Platform"/>
            <person name="Cuomo C."/>
            <person name="de Hoog S."/>
            <person name="Gorbushina A."/>
            <person name="Stielow B."/>
            <person name="Teixiera M."/>
            <person name="Abouelleil A."/>
            <person name="Chapman S.B."/>
            <person name="Priest M."/>
            <person name="Young S.K."/>
            <person name="Wortman J."/>
            <person name="Nusbaum C."/>
            <person name="Birren B."/>
        </authorList>
    </citation>
    <scope>NUCLEOTIDE SEQUENCE [LARGE SCALE GENOMIC DNA]</scope>
    <source>
        <strain evidence="5 6">CBS 102226</strain>
    </source>
</reference>
<dbReference type="GO" id="GO:0016491">
    <property type="term" value="F:oxidoreductase activity"/>
    <property type="evidence" value="ECO:0007669"/>
    <property type="project" value="UniProtKB-KW"/>
</dbReference>
<keyword evidence="4" id="KW-1133">Transmembrane helix</keyword>
<evidence type="ECO:0000256" key="2">
    <source>
        <dbReference type="ARBA" id="ARBA00023002"/>
    </source>
</evidence>
<evidence type="ECO:0000313" key="6">
    <source>
        <dbReference type="Proteomes" id="UP000053411"/>
    </source>
</evidence>
<name>A0A0D2KK97_9EURO</name>
<dbReference type="PANTHER" id="PTHR33365">
    <property type="entry name" value="YALI0B05434P"/>
    <property type="match status" value="1"/>
</dbReference>
<dbReference type="AlphaFoldDB" id="A0A0D2KK97"/>
<evidence type="ECO:0000256" key="4">
    <source>
        <dbReference type="SAM" id="Phobius"/>
    </source>
</evidence>
<comment type="similarity">
    <text evidence="3">Belongs to the ustYa family.</text>
</comment>
<keyword evidence="4" id="KW-0472">Membrane</keyword>
<gene>
    <name evidence="5" type="ORF">Z520_07162</name>
</gene>
<dbReference type="Proteomes" id="UP000053411">
    <property type="component" value="Unassembled WGS sequence"/>
</dbReference>